<dbReference type="AlphaFoldDB" id="E3H8T5"/>
<accession>E3H8T5</accession>
<evidence type="ECO:0000313" key="2">
    <source>
        <dbReference type="Proteomes" id="UP000006875"/>
    </source>
</evidence>
<dbReference type="STRING" id="572544.Ilyop_1570"/>
<dbReference type="Proteomes" id="UP000006875">
    <property type="component" value="Chromosome"/>
</dbReference>
<sequence length="94" mass="10937">MKIKIIQGKEVVIETKVTSLNIYEDGCVEFQVPDNSYYVTTQGINPEKGEKTLWFEKFKNPDDLEDPTEIKELPLGSVKISLMLNEKWEEIPFR</sequence>
<gene>
    <name evidence="1" type="ordered locus">Ilyop_1570</name>
</gene>
<dbReference type="RefSeq" id="WP_013388016.1">
    <property type="nucleotide sequence ID" value="NC_014632.1"/>
</dbReference>
<reference evidence="1 2" key="1">
    <citation type="journal article" date="2010" name="Stand. Genomic Sci.">
        <title>Complete genome sequence of Ilyobacter polytropus type strain (CuHbu1).</title>
        <authorList>
            <person name="Sikorski J."/>
            <person name="Chertkov O."/>
            <person name="Lapidus A."/>
            <person name="Nolan M."/>
            <person name="Lucas S."/>
            <person name="Del Rio T.G."/>
            <person name="Tice H."/>
            <person name="Cheng J.F."/>
            <person name="Tapia R."/>
            <person name="Han C."/>
            <person name="Goodwin L."/>
            <person name="Pitluck S."/>
            <person name="Liolios K."/>
            <person name="Ivanova N."/>
            <person name="Mavromatis K."/>
            <person name="Mikhailova N."/>
            <person name="Pati A."/>
            <person name="Chen A."/>
            <person name="Palaniappan K."/>
            <person name="Land M."/>
            <person name="Hauser L."/>
            <person name="Chang Y.J."/>
            <person name="Jeffries C.D."/>
            <person name="Brambilla E."/>
            <person name="Yasawong M."/>
            <person name="Rohde M."/>
            <person name="Pukall R."/>
            <person name="Spring S."/>
            <person name="Goker M."/>
            <person name="Woyke T."/>
            <person name="Bristow J."/>
            <person name="Eisen J.A."/>
            <person name="Markowitz V."/>
            <person name="Hugenholtz P."/>
            <person name="Kyrpides N.C."/>
            <person name="Klenk H.P."/>
        </authorList>
    </citation>
    <scope>NUCLEOTIDE SEQUENCE [LARGE SCALE GENOMIC DNA]</scope>
    <source>
        <strain evidence="2">ATCC 51220 / DSM 2926 / LMG 16218 / CuHBu1</strain>
    </source>
</reference>
<evidence type="ECO:0000313" key="1">
    <source>
        <dbReference type="EMBL" id="ADO83349.1"/>
    </source>
</evidence>
<dbReference type="KEGG" id="ipo:Ilyop_1570"/>
<protein>
    <submittedName>
        <fullName evidence="1">Uncharacterized protein</fullName>
    </submittedName>
</protein>
<name>E3H8T5_ILYPC</name>
<organism evidence="1 2">
    <name type="scientific">Ilyobacter polytropus (strain ATCC 51220 / DSM 2926 / LMG 16218 / CuHBu1)</name>
    <dbReference type="NCBI Taxonomy" id="572544"/>
    <lineage>
        <taxon>Bacteria</taxon>
        <taxon>Fusobacteriati</taxon>
        <taxon>Fusobacteriota</taxon>
        <taxon>Fusobacteriia</taxon>
        <taxon>Fusobacteriales</taxon>
        <taxon>Fusobacteriaceae</taxon>
        <taxon>Ilyobacter</taxon>
    </lineage>
</organism>
<dbReference type="EMBL" id="CP002281">
    <property type="protein sequence ID" value="ADO83349.1"/>
    <property type="molecule type" value="Genomic_DNA"/>
</dbReference>
<dbReference type="HOGENOM" id="CLU_2382240_0_0_0"/>
<keyword evidence="2" id="KW-1185">Reference proteome</keyword>
<proteinExistence type="predicted"/>